<feature type="binding site" evidence="9">
    <location>
        <position position="16"/>
    </location>
    <ligand>
        <name>Zn(2+)</name>
        <dbReference type="ChEBI" id="CHEBI:29105"/>
    </ligand>
</feature>
<keyword evidence="4 8" id="KW-0863">Zinc-finger</keyword>
<dbReference type="InterPro" id="IPR050331">
    <property type="entry name" value="Zinc_finger"/>
</dbReference>
<evidence type="ECO:0000259" key="11">
    <source>
        <dbReference type="PROSITE" id="PS51915"/>
    </source>
</evidence>
<feature type="domain" description="ZAD" evidence="11">
    <location>
        <begin position="11"/>
        <end position="85"/>
    </location>
</feature>
<accession>A0ABM4APD9</accession>
<dbReference type="Proteomes" id="UP001652626">
    <property type="component" value="Chromosome 15"/>
</dbReference>
<evidence type="ECO:0000313" key="13">
    <source>
        <dbReference type="RefSeq" id="XP_064073166.1"/>
    </source>
</evidence>
<evidence type="ECO:0000256" key="3">
    <source>
        <dbReference type="ARBA" id="ARBA00022737"/>
    </source>
</evidence>
<sequence>MDSAPNIIVNNVCRICFQIQYNTISLYSDKDGCSPYEKLVNNTKLNIAIEDGGPNVICSQCFNEMNIFMEFLAKCERANKLLLQYKENHSVDDAEYVYEDQEKLFENDCTEQRVVSDNKTRESSEENTPIAKIKDNTTQSMIKHCCQYCSKVFTRKFNLKLHLARHSGAATRARARPRRACPAPACGKSFTSLTNLNTHLRRHNGERPYECPDCGKAFRSSTTLNDHKRIHTGVKPYMCPTCGKRFTTNKLSVHMRTHAPRPHACAACPRRFAEARALREHAAREHAGGAAGGGPGGAAAPAREHACALCSARYNHKQSLNKHLRKRHGVKTSAVVTKQQTGFS</sequence>
<reference evidence="13" key="1">
    <citation type="submission" date="2025-08" db="UniProtKB">
        <authorList>
            <consortium name="RefSeq"/>
        </authorList>
    </citation>
    <scope>IDENTIFICATION</scope>
    <source>
        <tissue evidence="13">Whole body</tissue>
    </source>
</reference>
<dbReference type="PROSITE" id="PS51915">
    <property type="entry name" value="ZAD"/>
    <property type="match status" value="1"/>
</dbReference>
<evidence type="ECO:0000259" key="10">
    <source>
        <dbReference type="PROSITE" id="PS50157"/>
    </source>
</evidence>
<dbReference type="Gene3D" id="3.40.1800.20">
    <property type="match status" value="1"/>
</dbReference>
<dbReference type="InterPro" id="IPR013087">
    <property type="entry name" value="Znf_C2H2_type"/>
</dbReference>
<dbReference type="SMART" id="SM00355">
    <property type="entry name" value="ZnF_C2H2"/>
    <property type="match status" value="6"/>
</dbReference>
<keyword evidence="6" id="KW-0238">DNA-binding</keyword>
<keyword evidence="12" id="KW-1185">Reference proteome</keyword>
<dbReference type="GeneID" id="113394723"/>
<dbReference type="SMART" id="SM00868">
    <property type="entry name" value="zf-AD"/>
    <property type="match status" value="1"/>
</dbReference>
<feature type="binding site" evidence="9">
    <location>
        <position position="61"/>
    </location>
    <ligand>
        <name>Zn(2+)</name>
        <dbReference type="ChEBI" id="CHEBI:29105"/>
    </ligand>
</feature>
<feature type="binding site" evidence="9">
    <location>
        <position position="13"/>
    </location>
    <ligand>
        <name>Zn(2+)</name>
        <dbReference type="ChEBI" id="CHEBI:29105"/>
    </ligand>
</feature>
<name>A0ABM4APD9_VANTA</name>
<evidence type="ECO:0000256" key="8">
    <source>
        <dbReference type="PROSITE-ProRule" id="PRU00042"/>
    </source>
</evidence>
<keyword evidence="3" id="KW-0677">Repeat</keyword>
<evidence type="ECO:0000256" key="6">
    <source>
        <dbReference type="ARBA" id="ARBA00023125"/>
    </source>
</evidence>
<evidence type="ECO:0000256" key="2">
    <source>
        <dbReference type="ARBA" id="ARBA00022723"/>
    </source>
</evidence>
<feature type="domain" description="C2H2-type" evidence="10">
    <location>
        <begin position="144"/>
        <end position="171"/>
    </location>
</feature>
<keyword evidence="5 9" id="KW-0862">Zinc</keyword>
<dbReference type="SUPFAM" id="SSF57667">
    <property type="entry name" value="beta-beta-alpha zinc fingers"/>
    <property type="match status" value="3"/>
</dbReference>
<feature type="domain" description="C2H2-type" evidence="10">
    <location>
        <begin position="179"/>
        <end position="208"/>
    </location>
</feature>
<dbReference type="Gene3D" id="3.30.160.60">
    <property type="entry name" value="Classic Zinc Finger"/>
    <property type="match status" value="4"/>
</dbReference>
<keyword evidence="7" id="KW-0539">Nucleus</keyword>
<dbReference type="InterPro" id="IPR036236">
    <property type="entry name" value="Znf_C2H2_sf"/>
</dbReference>
<keyword evidence="2 9" id="KW-0479">Metal-binding</keyword>
<dbReference type="SUPFAM" id="SSF57716">
    <property type="entry name" value="Glucocorticoid receptor-like (DNA-binding domain)"/>
    <property type="match status" value="1"/>
</dbReference>
<proteinExistence type="predicted"/>
<dbReference type="PROSITE" id="PS00028">
    <property type="entry name" value="ZINC_FINGER_C2H2_1"/>
    <property type="match status" value="5"/>
</dbReference>
<comment type="subcellular location">
    <subcellularLocation>
        <location evidence="1">Nucleus</location>
    </subcellularLocation>
</comment>
<evidence type="ECO:0000313" key="12">
    <source>
        <dbReference type="Proteomes" id="UP001652626"/>
    </source>
</evidence>
<evidence type="ECO:0000256" key="4">
    <source>
        <dbReference type="ARBA" id="ARBA00022771"/>
    </source>
</evidence>
<gene>
    <name evidence="13" type="primary">LOC113394723</name>
</gene>
<feature type="domain" description="C2H2-type" evidence="10">
    <location>
        <begin position="305"/>
        <end position="333"/>
    </location>
</feature>
<dbReference type="PROSITE" id="PS50157">
    <property type="entry name" value="ZINC_FINGER_C2H2_2"/>
    <property type="match status" value="5"/>
</dbReference>
<feature type="domain" description="C2H2-type" evidence="10">
    <location>
        <begin position="263"/>
        <end position="291"/>
    </location>
</feature>
<protein>
    <submittedName>
        <fullName evidence="13">Zinc finger protein 135-like</fullName>
    </submittedName>
</protein>
<feature type="binding site" evidence="9">
    <location>
        <position position="58"/>
    </location>
    <ligand>
        <name>Zn(2+)</name>
        <dbReference type="ChEBI" id="CHEBI:29105"/>
    </ligand>
</feature>
<evidence type="ECO:0000256" key="9">
    <source>
        <dbReference type="PROSITE-ProRule" id="PRU01263"/>
    </source>
</evidence>
<evidence type="ECO:0000256" key="5">
    <source>
        <dbReference type="ARBA" id="ARBA00022833"/>
    </source>
</evidence>
<evidence type="ECO:0000256" key="1">
    <source>
        <dbReference type="ARBA" id="ARBA00004123"/>
    </source>
</evidence>
<dbReference type="Pfam" id="PF13912">
    <property type="entry name" value="zf-C2H2_6"/>
    <property type="match status" value="2"/>
</dbReference>
<dbReference type="PANTHER" id="PTHR16515:SF49">
    <property type="entry name" value="GASTRULA ZINC FINGER PROTEIN XLCGF49.1-LIKE-RELATED"/>
    <property type="match status" value="1"/>
</dbReference>
<organism evidence="12 13">
    <name type="scientific">Vanessa tameamea</name>
    <name type="common">Kamehameha butterfly</name>
    <dbReference type="NCBI Taxonomy" id="334116"/>
    <lineage>
        <taxon>Eukaryota</taxon>
        <taxon>Metazoa</taxon>
        <taxon>Ecdysozoa</taxon>
        <taxon>Arthropoda</taxon>
        <taxon>Hexapoda</taxon>
        <taxon>Insecta</taxon>
        <taxon>Pterygota</taxon>
        <taxon>Neoptera</taxon>
        <taxon>Endopterygota</taxon>
        <taxon>Lepidoptera</taxon>
        <taxon>Glossata</taxon>
        <taxon>Ditrysia</taxon>
        <taxon>Papilionoidea</taxon>
        <taxon>Nymphalidae</taxon>
        <taxon>Nymphalinae</taxon>
        <taxon>Vanessa</taxon>
    </lineage>
</organism>
<dbReference type="RefSeq" id="XP_064073166.1">
    <property type="nucleotide sequence ID" value="XM_064217096.1"/>
</dbReference>
<dbReference type="InterPro" id="IPR012934">
    <property type="entry name" value="Znf_AD"/>
</dbReference>
<dbReference type="Pfam" id="PF00096">
    <property type="entry name" value="zf-C2H2"/>
    <property type="match status" value="3"/>
</dbReference>
<dbReference type="Pfam" id="PF07776">
    <property type="entry name" value="zf-AD"/>
    <property type="match status" value="1"/>
</dbReference>
<dbReference type="PANTHER" id="PTHR16515">
    <property type="entry name" value="PR DOMAIN ZINC FINGER PROTEIN"/>
    <property type="match status" value="1"/>
</dbReference>
<evidence type="ECO:0000256" key="7">
    <source>
        <dbReference type="ARBA" id="ARBA00023242"/>
    </source>
</evidence>
<feature type="domain" description="C2H2-type" evidence="10">
    <location>
        <begin position="209"/>
        <end position="236"/>
    </location>
</feature>